<evidence type="ECO:0000313" key="3">
    <source>
        <dbReference type="Proteomes" id="UP001196765"/>
    </source>
</evidence>
<comment type="caution">
    <text evidence="2">The sequence shown here is derived from an EMBL/GenBank/DDBJ whole genome shotgun (WGS) entry which is preliminary data.</text>
</comment>
<dbReference type="RefSeq" id="WP_217744199.1">
    <property type="nucleotide sequence ID" value="NZ_JAHOEI010000013.1"/>
</dbReference>
<sequence>MRKTLLIAAALCLSASTMAQTFEKPLTVSQGDNHYNTAQAGDVYWKFTADQDYIATIKSYNGGELPQLSILKDGATQPTNILGTTASNWEDKIYAFEKGKTYYFCINATGAGDLGFTIELEATQNVGKGLTENDPVEIKLGEKQVIGTPAAYEEEFNEIKAYATYKAEKDGQLQIKTEQRTDRVTVNGTTISAGQDNGKNVFKINTEKGQVYNIDFQLSIPVAIITSDVVVVKEGSFDMPYVLKEGENTIPAEAGKYYFSYKLTKKGYLHITSSEKVENAKLSVYGNQVHAKSEKNAVAESAEGILDVRTEIASTYGTYYVVVNKTTKTDKPSTFKMQMEDYKPGETADTAIPVDVTETATSITLPGAKGKYFYAITVPADTKKLLTVESPVALSEGTSVYVNTSEGTYGATKMENQIIKRDVTSTREQKYYLVVTSNEAAPLTLNIKYADAEKGSLITAPKEAIIGSNIIDFDGTEYYTYKATQDGKLAVTVEDGVTVTFPTNTSGYGSYDTYLKDNTYSIQATKGTTYNIVFKNVKKGSTFTLEETQFAAGEVRENPIAMTGDTYTLGKNASNLWLKYEVTKTGVIEFSCDAPFSWSTFIGIAKNNGKAPVSMAEQIQDESTLDQAEPMRITRYHAVFSAKEGDALYIQVKIEGDATGKKLTLTQRASKPGEAIDNPIELKKGETLDVSKASLNNPIWVKARLTVGKNEFQNVDGGNFTPQQFCRLEDDGITYSGMPITWEGNSFIKEKTKEEDFIFMISYAEGKAKVKFVDDNTSGISNIELVPDSAPGIYTINGTKINSITGSGVYIIKSNGKTKKVVIKK</sequence>
<name>A0AAW4N1R9_9BACT</name>
<evidence type="ECO:0000313" key="2">
    <source>
        <dbReference type="EMBL" id="MBV3387264.1"/>
    </source>
</evidence>
<organism evidence="2 3">
    <name type="scientific">Segatella copri</name>
    <dbReference type="NCBI Taxonomy" id="165179"/>
    <lineage>
        <taxon>Bacteria</taxon>
        <taxon>Pseudomonadati</taxon>
        <taxon>Bacteroidota</taxon>
        <taxon>Bacteroidia</taxon>
        <taxon>Bacteroidales</taxon>
        <taxon>Prevotellaceae</taxon>
        <taxon>Segatella</taxon>
    </lineage>
</organism>
<dbReference type="Proteomes" id="UP001196765">
    <property type="component" value="Unassembled WGS sequence"/>
</dbReference>
<accession>A0AAW4N1R9</accession>
<evidence type="ECO:0000256" key="1">
    <source>
        <dbReference type="SAM" id="SignalP"/>
    </source>
</evidence>
<keyword evidence="1" id="KW-0732">Signal</keyword>
<protein>
    <submittedName>
        <fullName evidence="2">Uncharacterized protein</fullName>
    </submittedName>
</protein>
<proteinExistence type="predicted"/>
<feature type="signal peptide" evidence="1">
    <location>
        <begin position="1"/>
        <end position="19"/>
    </location>
</feature>
<reference evidence="2" key="1">
    <citation type="submission" date="2021-06" db="EMBL/GenBank/DDBJ databases">
        <title>Collection of gut derived symbiotic bacterial strains cultured from healthy donors.</title>
        <authorList>
            <person name="Lin H."/>
            <person name="Littmann E."/>
            <person name="Pamer E.G."/>
        </authorList>
    </citation>
    <scope>NUCLEOTIDE SEQUENCE</scope>
    <source>
        <strain evidence="2">MSK.21.74</strain>
    </source>
</reference>
<dbReference type="EMBL" id="JAHOEI010000013">
    <property type="protein sequence ID" value="MBV3387264.1"/>
    <property type="molecule type" value="Genomic_DNA"/>
</dbReference>
<gene>
    <name evidence="2" type="ORF">KSW82_05865</name>
</gene>
<feature type="chain" id="PRO_5043744725" evidence="1">
    <location>
        <begin position="20"/>
        <end position="825"/>
    </location>
</feature>
<dbReference type="AlphaFoldDB" id="A0AAW4N1R9"/>